<name>A0ABV5JP16_9ACTN</name>
<dbReference type="EMBL" id="JBHMDY010000001">
    <property type="protein sequence ID" value="MFB9258695.1"/>
    <property type="molecule type" value="Genomic_DNA"/>
</dbReference>
<gene>
    <name evidence="3" type="ORF">ACFFVD_02665</name>
</gene>
<reference evidence="3 4" key="1">
    <citation type="submission" date="2024-09" db="EMBL/GenBank/DDBJ databases">
        <authorList>
            <person name="Sun Q."/>
            <person name="Mori K."/>
        </authorList>
    </citation>
    <scope>NUCLEOTIDE SEQUENCE [LARGE SCALE GENOMIC DNA]</scope>
    <source>
        <strain evidence="3 4">CCM 7659</strain>
    </source>
</reference>
<evidence type="ECO:0000256" key="1">
    <source>
        <dbReference type="SAM" id="MobiDB-lite"/>
    </source>
</evidence>
<evidence type="ECO:0000313" key="3">
    <source>
        <dbReference type="EMBL" id="MFB9258695.1"/>
    </source>
</evidence>
<evidence type="ECO:0000256" key="2">
    <source>
        <dbReference type="SAM" id="Phobius"/>
    </source>
</evidence>
<keyword evidence="2" id="KW-0812">Transmembrane</keyword>
<feature type="region of interest" description="Disordered" evidence="1">
    <location>
        <begin position="53"/>
        <end position="88"/>
    </location>
</feature>
<accession>A0ABV5JP16</accession>
<dbReference type="Proteomes" id="UP001589700">
    <property type="component" value="Unassembled WGS sequence"/>
</dbReference>
<keyword evidence="2" id="KW-1133">Transmembrane helix</keyword>
<feature type="compositionally biased region" description="Basic and acidic residues" evidence="1">
    <location>
        <begin position="73"/>
        <end position="88"/>
    </location>
</feature>
<feature type="transmembrane region" description="Helical" evidence="2">
    <location>
        <begin position="26"/>
        <end position="44"/>
    </location>
</feature>
<dbReference type="RefSeq" id="WP_182632236.1">
    <property type="nucleotide sequence ID" value="NZ_JAALDM010000127.1"/>
</dbReference>
<organism evidence="3 4">
    <name type="scientific">Dietzia aerolata</name>
    <dbReference type="NCBI Taxonomy" id="595984"/>
    <lineage>
        <taxon>Bacteria</taxon>
        <taxon>Bacillati</taxon>
        <taxon>Actinomycetota</taxon>
        <taxon>Actinomycetes</taxon>
        <taxon>Mycobacteriales</taxon>
        <taxon>Dietziaceae</taxon>
        <taxon>Dietzia</taxon>
    </lineage>
</organism>
<sequence length="88" mass="8952">MLVAALCLTILGFAFLVAAVASGQIVWAWACIGVGAVGLLLLLVDLIRGHGTRDDEPATGEATSDEASAAANRGRDGKPDEADASSDR</sequence>
<keyword evidence="2" id="KW-0472">Membrane</keyword>
<protein>
    <submittedName>
        <fullName evidence="3">Uncharacterized protein</fullName>
    </submittedName>
</protein>
<comment type="caution">
    <text evidence="3">The sequence shown here is derived from an EMBL/GenBank/DDBJ whole genome shotgun (WGS) entry which is preliminary data.</text>
</comment>
<evidence type="ECO:0000313" key="4">
    <source>
        <dbReference type="Proteomes" id="UP001589700"/>
    </source>
</evidence>
<keyword evidence="4" id="KW-1185">Reference proteome</keyword>
<proteinExistence type="predicted"/>